<reference evidence="3 4" key="1">
    <citation type="submission" date="2016-10" db="EMBL/GenBank/DDBJ databases">
        <authorList>
            <person name="Varghese N."/>
            <person name="Submissions S."/>
        </authorList>
    </citation>
    <scope>NUCLEOTIDE SEQUENCE [LARGE SCALE GENOMIC DNA]</scope>
    <source>
        <strain evidence="3 4">Nl1</strain>
    </source>
</reference>
<comment type="subcellular location">
    <subcellularLocation>
        <location evidence="2">Cell membrane</location>
        <topology evidence="2">Lipid-anchor</topology>
    </subcellularLocation>
</comment>
<dbReference type="InterPro" id="IPR010131">
    <property type="entry name" value="MdtP/NodT-like"/>
</dbReference>
<proteinExistence type="inferred from homology"/>
<keyword evidence="2" id="KW-0472">Membrane</keyword>
<keyword evidence="2" id="KW-1134">Transmembrane beta strand</keyword>
<evidence type="ECO:0000313" key="3">
    <source>
        <dbReference type="EMBL" id="SDQ61073.1"/>
    </source>
</evidence>
<dbReference type="RefSeq" id="WP_074631795.1">
    <property type="nucleotide sequence ID" value="NZ_FNKY01000001.1"/>
</dbReference>
<dbReference type="InterPro" id="IPR003423">
    <property type="entry name" value="OMP_efflux"/>
</dbReference>
<sequence>MPKILGLTILSIFLLSIGGCKTAPERRTDDAGAKIPAHWSGTGESGQPAPEHWVETFGDPDLSALVHSALADNYDLKAAATRVNAAIAQARIDGSLLWPQVFFNPDHQRAQIREQGFGSAKFSVFEAIFSLNWELDVWGRIRDFRQAAIRDADAIAADLHGARLSLAARIAQSYFDLAEARLQSEVAEQSVRDRRTIVQLVRGRFARGITNALDLRLALTDLATAESELTGARNQIQIVIRRLEVLLGRYPAGRLTEASTLPEPPPGLPSGLPSELLERRPDLIAAFNRLLAADSRVESSKKLLLPRIVLTAAGGTRSTALTDLVDPRSLAWNVVIGMLQPLFTGGRIRGEIHLNEARAEEAVNLYKSTALNAFREVEQVLATDEWLREQEKALRHAVEQTEASRKLAIYSYQLGIIEILTLLDSYRSTLNAQSAHLSVKRQLLTNRINLYLALGGGV</sequence>
<evidence type="ECO:0000313" key="4">
    <source>
        <dbReference type="Proteomes" id="UP000183471"/>
    </source>
</evidence>
<dbReference type="Pfam" id="PF02321">
    <property type="entry name" value="OEP"/>
    <property type="match status" value="2"/>
</dbReference>
<dbReference type="EMBL" id="FNKY01000001">
    <property type="protein sequence ID" value="SDQ61073.1"/>
    <property type="molecule type" value="Genomic_DNA"/>
</dbReference>
<comment type="similarity">
    <text evidence="1 2">Belongs to the outer membrane factor (OMF) (TC 1.B.17) family.</text>
</comment>
<accession>A0ABY0TCA0</accession>
<dbReference type="PANTHER" id="PTHR30203">
    <property type="entry name" value="OUTER MEMBRANE CATION EFFLUX PROTEIN"/>
    <property type="match status" value="1"/>
</dbReference>
<keyword evidence="2" id="KW-0564">Palmitate</keyword>
<dbReference type="SUPFAM" id="SSF56954">
    <property type="entry name" value="Outer membrane efflux proteins (OEP)"/>
    <property type="match status" value="1"/>
</dbReference>
<keyword evidence="2 3" id="KW-0449">Lipoprotein</keyword>
<dbReference type="Gene3D" id="2.20.200.10">
    <property type="entry name" value="Outer membrane efflux proteins (OEP)"/>
    <property type="match status" value="1"/>
</dbReference>
<dbReference type="PANTHER" id="PTHR30203:SF21">
    <property type="entry name" value="OUTER MEMBRANE COMPONENT OF MULTIDRUG EFFLUX PUMP-RELATED"/>
    <property type="match status" value="1"/>
</dbReference>
<dbReference type="NCBIfam" id="TIGR01845">
    <property type="entry name" value="outer_NodT"/>
    <property type="match status" value="1"/>
</dbReference>
<comment type="caution">
    <text evidence="3">The sequence shown here is derived from an EMBL/GenBank/DDBJ whole genome shotgun (WGS) entry which is preliminary data.</text>
</comment>
<keyword evidence="4" id="KW-1185">Reference proteome</keyword>
<keyword evidence="2" id="KW-0812">Transmembrane</keyword>
<evidence type="ECO:0000256" key="2">
    <source>
        <dbReference type="RuleBase" id="RU362097"/>
    </source>
</evidence>
<gene>
    <name evidence="3" type="ORF">SAMN05216402_1539</name>
</gene>
<organism evidence="3 4">
    <name type="scientific">Nitrosospira multiformis</name>
    <dbReference type="NCBI Taxonomy" id="1231"/>
    <lineage>
        <taxon>Bacteria</taxon>
        <taxon>Pseudomonadati</taxon>
        <taxon>Pseudomonadota</taxon>
        <taxon>Betaproteobacteria</taxon>
        <taxon>Nitrosomonadales</taxon>
        <taxon>Nitrosomonadaceae</taxon>
        <taxon>Nitrosospira</taxon>
    </lineage>
</organism>
<dbReference type="Gene3D" id="1.20.1600.10">
    <property type="entry name" value="Outer membrane efflux proteins (OEP)"/>
    <property type="match status" value="1"/>
</dbReference>
<evidence type="ECO:0000256" key="1">
    <source>
        <dbReference type="ARBA" id="ARBA00007613"/>
    </source>
</evidence>
<dbReference type="Proteomes" id="UP000183471">
    <property type="component" value="Unassembled WGS sequence"/>
</dbReference>
<protein>
    <submittedName>
        <fullName evidence="3">Efflux transporter, outer membrane factor (OMF) lipoprotein, NodT family</fullName>
    </submittedName>
</protein>
<name>A0ABY0TCA0_9PROT</name>
<dbReference type="PROSITE" id="PS51257">
    <property type="entry name" value="PROKAR_LIPOPROTEIN"/>
    <property type="match status" value="1"/>
</dbReference>